<name>A0A2G9Y6L3_9BACT</name>
<dbReference type="InterPro" id="IPR013744">
    <property type="entry name" value="SidJ"/>
</dbReference>
<organism evidence="1 2">
    <name type="scientific">Candidatus Roizmanbacteria bacterium CG23_combo_of_CG06-09_8_20_14_all_35_49</name>
    <dbReference type="NCBI Taxonomy" id="1974863"/>
    <lineage>
        <taxon>Bacteria</taxon>
        <taxon>Candidatus Roizmaniibacteriota</taxon>
    </lineage>
</organism>
<evidence type="ECO:0000313" key="2">
    <source>
        <dbReference type="Proteomes" id="UP000231025"/>
    </source>
</evidence>
<gene>
    <name evidence="1" type="ORF">COX47_02880</name>
</gene>
<dbReference type="EMBL" id="PCRE01000042">
    <property type="protein sequence ID" value="PIP14860.1"/>
    <property type="molecule type" value="Genomic_DNA"/>
</dbReference>
<evidence type="ECO:0000313" key="1">
    <source>
        <dbReference type="EMBL" id="PIP14860.1"/>
    </source>
</evidence>
<sequence>MKLPQIIQIKTEDGLTLPGLFYESDKSKRAAIFLHGNGSSSVFYSDDLKEEQAKALNNKGISYLLFNNRGAHLIKKINIKKKDGIEERKRYGMAYEKIKDCIKDIDASIDFLKQKGYEEFYLVGESTGANKICVYHYYKPKNQVSKYVLLGGGDDTGIYYNELGKKKFFKLLKESKDKIRKRKGEDLICELLPEEIFSYMGFYDIANPDGDYNVFPFLEVIKKIKLSKKRLFRHFKLINKSTLVIYGEKDEYAWGNVPKIVNILKEQKPNFVYKIIKDADHGCSQHQKELSVMISEWLAK</sequence>
<dbReference type="Pfam" id="PF08538">
    <property type="entry name" value="DUF1749"/>
    <property type="match status" value="1"/>
</dbReference>
<dbReference type="Proteomes" id="UP000231025">
    <property type="component" value="Unassembled WGS sequence"/>
</dbReference>
<dbReference type="InterPro" id="IPR029058">
    <property type="entry name" value="AB_hydrolase_fold"/>
</dbReference>
<evidence type="ECO:0008006" key="3">
    <source>
        <dbReference type="Google" id="ProtNLM"/>
    </source>
</evidence>
<dbReference type="AlphaFoldDB" id="A0A2G9Y6L3"/>
<proteinExistence type="predicted"/>
<dbReference type="Gene3D" id="3.40.50.1820">
    <property type="entry name" value="alpha/beta hydrolase"/>
    <property type="match status" value="1"/>
</dbReference>
<reference evidence="1 2" key="1">
    <citation type="submission" date="2017-09" db="EMBL/GenBank/DDBJ databases">
        <title>Depth-based differentiation of microbial function through sediment-hosted aquifers and enrichment of novel symbionts in the deep terrestrial subsurface.</title>
        <authorList>
            <person name="Probst A.J."/>
            <person name="Ladd B."/>
            <person name="Jarett J.K."/>
            <person name="Geller-Mcgrath D.E."/>
            <person name="Sieber C.M."/>
            <person name="Emerson J.B."/>
            <person name="Anantharaman K."/>
            <person name="Thomas B.C."/>
            <person name="Malmstrom R."/>
            <person name="Stieglmeier M."/>
            <person name="Klingl A."/>
            <person name="Woyke T."/>
            <person name="Ryan C.M."/>
            <person name="Banfield J.F."/>
        </authorList>
    </citation>
    <scope>NUCLEOTIDE SEQUENCE [LARGE SCALE GENOMIC DNA]</scope>
    <source>
        <strain evidence="1">CG23_combo_of_CG06-09_8_20_14_all_35_49</strain>
    </source>
</reference>
<accession>A0A2G9Y6L3</accession>
<protein>
    <recommendedName>
        <fullName evidence="3">Serine aminopeptidase S33 domain-containing protein</fullName>
    </recommendedName>
</protein>
<comment type="caution">
    <text evidence="1">The sequence shown here is derived from an EMBL/GenBank/DDBJ whole genome shotgun (WGS) entry which is preliminary data.</text>
</comment>
<dbReference type="SUPFAM" id="SSF53474">
    <property type="entry name" value="alpha/beta-Hydrolases"/>
    <property type="match status" value="1"/>
</dbReference>